<dbReference type="EC" id="2.4.-.-" evidence="3"/>
<dbReference type="InterPro" id="IPR029044">
    <property type="entry name" value="Nucleotide-diphossugar_trans"/>
</dbReference>
<dbReference type="Pfam" id="PF00535">
    <property type="entry name" value="Glycos_transf_2"/>
    <property type="match status" value="2"/>
</dbReference>
<dbReference type="Gene3D" id="3.90.550.10">
    <property type="entry name" value="Spore Coat Polysaccharide Biosynthesis Protein SpsA, Chain A"/>
    <property type="match status" value="2"/>
</dbReference>
<organism evidence="3 4">
    <name type="scientific">Synoicihabitans lomoniglobus</name>
    <dbReference type="NCBI Taxonomy" id="2909285"/>
    <lineage>
        <taxon>Bacteria</taxon>
        <taxon>Pseudomonadati</taxon>
        <taxon>Verrucomicrobiota</taxon>
        <taxon>Opitutia</taxon>
        <taxon>Opitutales</taxon>
        <taxon>Opitutaceae</taxon>
        <taxon>Synoicihabitans</taxon>
    </lineage>
</organism>
<keyword evidence="3" id="KW-0808">Transferase</keyword>
<dbReference type="Gene3D" id="3.40.50.2000">
    <property type="entry name" value="Glycogen Phosphorylase B"/>
    <property type="match status" value="2"/>
</dbReference>
<feature type="compositionally biased region" description="Basic and acidic residues" evidence="1">
    <location>
        <begin position="1325"/>
        <end position="1334"/>
    </location>
</feature>
<feature type="region of interest" description="Disordered" evidence="1">
    <location>
        <begin position="1312"/>
        <end position="1334"/>
    </location>
</feature>
<dbReference type="InterPro" id="IPR001173">
    <property type="entry name" value="Glyco_trans_2-like"/>
</dbReference>
<evidence type="ECO:0000313" key="4">
    <source>
        <dbReference type="Proteomes" id="UP001218638"/>
    </source>
</evidence>
<dbReference type="KEGG" id="slom:PXH66_11050"/>
<reference evidence="3" key="1">
    <citation type="submission" date="2023-03" db="EMBL/GenBank/DDBJ databases">
        <title>Lomoglobus Profundus gen. nov., sp. nov., a novel member of the phylum Verrucomicrobia, isolated from deep-marine sediment of South China Sea.</title>
        <authorList>
            <person name="Ahmad T."/>
            <person name="Ishaq S.E."/>
            <person name="Wang F."/>
        </authorList>
    </citation>
    <scope>NUCLEOTIDE SEQUENCE</scope>
    <source>
        <strain evidence="3">LMO-M01</strain>
    </source>
</reference>
<dbReference type="RefSeq" id="WP_330931540.1">
    <property type="nucleotide sequence ID" value="NZ_CP119075.1"/>
</dbReference>
<keyword evidence="4" id="KW-1185">Reference proteome</keyword>
<name>A0AAF0CSZ8_9BACT</name>
<protein>
    <submittedName>
        <fullName evidence="3">Glycosyltransferase</fullName>
        <ecNumber evidence="3">2.4.-.-</ecNumber>
    </submittedName>
</protein>
<feature type="domain" description="Glycosyltransferase 2-like" evidence="2">
    <location>
        <begin position="642"/>
        <end position="775"/>
    </location>
</feature>
<dbReference type="Proteomes" id="UP001218638">
    <property type="component" value="Chromosome"/>
</dbReference>
<feature type="domain" description="Glycosyltransferase 2-like" evidence="2">
    <location>
        <begin position="395"/>
        <end position="496"/>
    </location>
</feature>
<dbReference type="PANTHER" id="PTHR43179">
    <property type="entry name" value="RHAMNOSYLTRANSFERASE WBBL"/>
    <property type="match status" value="1"/>
</dbReference>
<keyword evidence="3" id="KW-0328">Glycosyltransferase</keyword>
<dbReference type="SUPFAM" id="SSF53756">
    <property type="entry name" value="UDP-Glycosyltransferase/glycogen phosphorylase"/>
    <property type="match status" value="1"/>
</dbReference>
<evidence type="ECO:0000313" key="3">
    <source>
        <dbReference type="EMBL" id="WED67386.1"/>
    </source>
</evidence>
<dbReference type="SUPFAM" id="SSF53448">
    <property type="entry name" value="Nucleotide-diphospho-sugar transferases"/>
    <property type="match status" value="2"/>
</dbReference>
<dbReference type="EMBL" id="CP119075">
    <property type="protein sequence ID" value="WED67386.1"/>
    <property type="molecule type" value="Genomic_DNA"/>
</dbReference>
<sequence>MNENESYLFHIEQPTDWRLKPDHFWIYGWFVPKNNVVYTDVRAFIDDVPFTGLLGLPRPDIEHAYSGWTKGRAPGFAFRLEPWAGAKCIRLEIMNRDNEWAEFWRVDINVVGKGECTRHQPSLPPDLIEALYLRLLKHPALHPGASIADHARRMVQDYSIKCVDVLPNPPFRGQFEQPQLIAHTQYNKLSILGWLFHEERQICRLLATTDGNNYNELQHGIAREDVARKYSAFPQAKKPRFQGIIDINQIAANPIPIQIFAEFEDGTRELVFAKRVFQWTCLEKESRLPPFDEGHFLHVKDSIVNACKQLNVNAGGLRFWSETRRLRKLYEEESQDPLPWYDWQIRSTYDSWLSNNQLRPRLRAEFEKSVAYLEANDGPKFSLLLDSRRASLAQLDRLAQSLHTQIYPRWQLMVVIRADADQALTTHVIKLGSVDTRVSYFHGQPGEDFATTLNHAVGAADGDWFMFPPAHGRFAPEGLLLLAEPAASPDYDVVFADEDHMDAAGKRSAPIFKPAWSPELIYSGTHPGECFSLRRRTFEATQGFESKFDPLLNFALTLRLQDTVKLERAAHVAAIAYHRDHQVSSRIGDSDRTELMKAAVNAALARRQQPGQAFQPPFAVNAGLPDHQIYWKSSYLADNPVTIVIPTRDRSDLLERCIEALLQTVNWAHVKLVIVDDFSREEKTVRFLKCLAERQDFSCRVVRPDVDPMRPFNYSRLVNAALSYIDTPLILHLNNDVDALKPGWIEEMAGWFSDPGIGVVGARLLYANDHINHAGVIVGPHHGLADVPLAGLGPTEDAPYGLHKLARNCSAVTGACLMTRTDLYKEHRGFDEETLGVSYNDVDYCLRLKKAGFRTVYTPQAELWHWGSASRGTDYHPEEHIAFAKRYENFIDPYWSRFLKPENRNVSIDVYRYAQTKRLDKLHLLAVSHNLNFEGAPLFLFEYIKFLVNNLGFKVDIVAAEEGPLRAAYEAMGAEIILVDRHPLHGARNDTEFAEQLEVMQHELAQQIDLRPIDAFVCNTIACWWGVHLAAAVNKPSMLYIHESATLKRFFSGALPKKRHGVARAAFRLATRVFFLCKSTRAFYEELNDYDNFRYVTSWIDLPRIEALKTATPRDIARAKLGYAPHEQVVANIGTVCERKGQHIFVRTVAYFMKHFAANGSYRFLLVGGRPGEYQDSLIKDIARLGLSDVIEIVHETDRVYEYFRAANIFACTSFEESFPRVLLEAMAFETPIVSTNVHGIPEMVTDKAEAYLVPPGDPIVFAKTLKTCLDKLLHGTSTVPMGYSKVVRAYDMRNVLPKHADLAREAVLDYDRNPKRSSPRRRSGRGDRVESSW</sequence>
<dbReference type="GO" id="GO:0016757">
    <property type="term" value="F:glycosyltransferase activity"/>
    <property type="evidence" value="ECO:0007669"/>
    <property type="project" value="UniProtKB-KW"/>
</dbReference>
<evidence type="ECO:0000259" key="2">
    <source>
        <dbReference type="Pfam" id="PF00535"/>
    </source>
</evidence>
<dbReference type="Pfam" id="PF13692">
    <property type="entry name" value="Glyco_trans_1_4"/>
    <property type="match status" value="1"/>
</dbReference>
<evidence type="ECO:0000256" key="1">
    <source>
        <dbReference type="SAM" id="MobiDB-lite"/>
    </source>
</evidence>
<accession>A0AAF0CSZ8</accession>
<proteinExistence type="predicted"/>
<dbReference type="PANTHER" id="PTHR43179:SF7">
    <property type="entry name" value="RHAMNOSYLTRANSFERASE WBBL"/>
    <property type="match status" value="1"/>
</dbReference>
<gene>
    <name evidence="3" type="ORF">PXH66_11050</name>
</gene>